<proteinExistence type="predicted"/>
<protein>
    <submittedName>
        <fullName evidence="1">Uncharacterized protein</fullName>
    </submittedName>
</protein>
<reference evidence="1 2" key="1">
    <citation type="journal article" date="2013" name="PLoS ONE">
        <title>Lactobacillus paracasei comparative genomics: towards species pan-genome definition and exploitation of diversity.</title>
        <authorList>
            <person name="Smokvina T."/>
            <person name="Wels M."/>
            <person name="Polka J."/>
            <person name="Chervaux C."/>
            <person name="Brisse S."/>
            <person name="Boekhorst J."/>
            <person name="van Hylckama Vlieg J.E."/>
            <person name="Siezen R.J."/>
        </authorList>
    </citation>
    <scope>NUCLEOTIDE SEQUENCE [LARGE SCALE GENOMIC DNA]</scope>
    <source>
        <strain evidence="1 2">Lpp122</strain>
    </source>
</reference>
<comment type="caution">
    <text evidence="1">The sequence shown here is derived from an EMBL/GenBank/DDBJ whole genome shotgun (WGS) entry which is preliminary data.</text>
</comment>
<dbReference type="Proteomes" id="UP000014281">
    <property type="component" value="Unassembled WGS sequence"/>
</dbReference>
<accession>A0A8E0I3D5</accession>
<organism evidence="1 2">
    <name type="scientific">Lacticaseibacillus paracasei subsp. paracasei Lpp122</name>
    <dbReference type="NCBI Taxonomy" id="1256218"/>
    <lineage>
        <taxon>Bacteria</taxon>
        <taxon>Bacillati</taxon>
        <taxon>Bacillota</taxon>
        <taxon>Bacilli</taxon>
        <taxon>Lactobacillales</taxon>
        <taxon>Lactobacillaceae</taxon>
        <taxon>Lacticaseibacillus</taxon>
    </lineage>
</organism>
<dbReference type="AlphaFoldDB" id="A0A8E0I3D5"/>
<gene>
    <name evidence="1" type="ORF">Lpp122_2508</name>
</gene>
<sequence length="51" mass="5840">MKNKATVLTVCLKTTYAPFFKCGLFALTKKPAPQRIPVVLLKLNRVHNRRN</sequence>
<evidence type="ECO:0000313" key="1">
    <source>
        <dbReference type="EMBL" id="EPC16255.1"/>
    </source>
</evidence>
<name>A0A8E0I3D5_LACPA</name>
<dbReference type="EMBL" id="ANKW01000081">
    <property type="protein sequence ID" value="EPC16255.1"/>
    <property type="molecule type" value="Genomic_DNA"/>
</dbReference>
<evidence type="ECO:0000313" key="2">
    <source>
        <dbReference type="Proteomes" id="UP000014281"/>
    </source>
</evidence>